<organism evidence="5 6">
    <name type="scientific">Anaerococcus octavius</name>
    <dbReference type="NCBI Taxonomy" id="54007"/>
    <lineage>
        <taxon>Bacteria</taxon>
        <taxon>Bacillati</taxon>
        <taxon>Bacillota</taxon>
        <taxon>Tissierellia</taxon>
        <taxon>Tissierellales</taxon>
        <taxon>Peptoniphilaceae</taxon>
        <taxon>Anaerococcus</taxon>
    </lineage>
</organism>
<name>A0A2I1M6G5_9FIRM</name>
<dbReference type="SMART" id="SM00382">
    <property type="entry name" value="AAA"/>
    <property type="match status" value="1"/>
</dbReference>
<keyword evidence="3 5" id="KW-0067">ATP-binding</keyword>
<accession>A0A2I1M6G5</accession>
<keyword evidence="6" id="KW-1185">Reference proteome</keyword>
<evidence type="ECO:0000256" key="2">
    <source>
        <dbReference type="ARBA" id="ARBA00022741"/>
    </source>
</evidence>
<evidence type="ECO:0000313" key="6">
    <source>
        <dbReference type="Proteomes" id="UP000234335"/>
    </source>
</evidence>
<dbReference type="CDD" id="cd03230">
    <property type="entry name" value="ABC_DR_subfamily_A"/>
    <property type="match status" value="1"/>
</dbReference>
<dbReference type="PANTHER" id="PTHR42939:SF1">
    <property type="entry name" value="ABC TRANSPORTER ATP-BINDING PROTEIN ALBC-RELATED"/>
    <property type="match status" value="1"/>
</dbReference>
<dbReference type="Pfam" id="PF00005">
    <property type="entry name" value="ABC_tran"/>
    <property type="match status" value="1"/>
</dbReference>
<dbReference type="GO" id="GO:0016887">
    <property type="term" value="F:ATP hydrolysis activity"/>
    <property type="evidence" value="ECO:0007669"/>
    <property type="project" value="InterPro"/>
</dbReference>
<dbReference type="InterPro" id="IPR051782">
    <property type="entry name" value="ABC_Transporter_VariousFunc"/>
</dbReference>
<evidence type="ECO:0000256" key="3">
    <source>
        <dbReference type="ARBA" id="ARBA00022840"/>
    </source>
</evidence>
<evidence type="ECO:0000313" key="5">
    <source>
        <dbReference type="EMBL" id="PKZ15697.1"/>
    </source>
</evidence>
<dbReference type="AlphaFoldDB" id="A0A2I1M6G5"/>
<gene>
    <name evidence="5" type="ORF">CYJ34_07805</name>
</gene>
<comment type="caution">
    <text evidence="5">The sequence shown here is derived from an EMBL/GenBank/DDBJ whole genome shotgun (WGS) entry which is preliminary data.</text>
</comment>
<dbReference type="InterPro" id="IPR003439">
    <property type="entry name" value="ABC_transporter-like_ATP-bd"/>
</dbReference>
<reference evidence="5 6" key="1">
    <citation type="submission" date="2017-12" db="EMBL/GenBank/DDBJ databases">
        <title>Phylogenetic diversity of female urinary microbiome.</title>
        <authorList>
            <person name="Thomas-White K."/>
            <person name="Wolfe A.J."/>
        </authorList>
    </citation>
    <scope>NUCLEOTIDE SEQUENCE [LARGE SCALE GENOMIC DNA]</scope>
    <source>
        <strain evidence="5 6">UMB0119</strain>
    </source>
</reference>
<dbReference type="RefSeq" id="WP_101540715.1">
    <property type="nucleotide sequence ID" value="NZ_PKGS01000006.1"/>
</dbReference>
<keyword evidence="1" id="KW-0813">Transport</keyword>
<keyword evidence="2" id="KW-0547">Nucleotide-binding</keyword>
<dbReference type="Gene3D" id="3.40.50.300">
    <property type="entry name" value="P-loop containing nucleotide triphosphate hydrolases"/>
    <property type="match status" value="1"/>
</dbReference>
<feature type="domain" description="ABC transporter" evidence="4">
    <location>
        <begin position="3"/>
        <end position="230"/>
    </location>
</feature>
<dbReference type="PROSITE" id="PS50893">
    <property type="entry name" value="ABC_TRANSPORTER_2"/>
    <property type="match status" value="1"/>
</dbReference>
<dbReference type="GO" id="GO:0005524">
    <property type="term" value="F:ATP binding"/>
    <property type="evidence" value="ECO:0007669"/>
    <property type="project" value="UniProtKB-KW"/>
</dbReference>
<dbReference type="InterPro" id="IPR027417">
    <property type="entry name" value="P-loop_NTPase"/>
</dbReference>
<proteinExistence type="predicted"/>
<evidence type="ECO:0000256" key="1">
    <source>
        <dbReference type="ARBA" id="ARBA00022448"/>
    </source>
</evidence>
<evidence type="ECO:0000259" key="4">
    <source>
        <dbReference type="PROSITE" id="PS50893"/>
    </source>
</evidence>
<dbReference type="Proteomes" id="UP000234335">
    <property type="component" value="Unassembled WGS sequence"/>
</dbReference>
<dbReference type="SUPFAM" id="SSF52540">
    <property type="entry name" value="P-loop containing nucleoside triphosphate hydrolases"/>
    <property type="match status" value="1"/>
</dbReference>
<dbReference type="InterPro" id="IPR003593">
    <property type="entry name" value="AAA+_ATPase"/>
</dbReference>
<sequence>MQLVIENLSKKFEEKSVLNELDARFDQGIIYAILGRNGAGKTTLFSLIAKELKKDSGEVYLLENGEKINLESKDVFFMLAEPELPRFLTAREFIKFFIDVNKERIADLHDTDYYFDLVKFDEEDKDRLIQGYSTGMRNKIQMMMFLILKPRVILMDEPLNSLDVVVQKEMKDLIKSIKNDHIIIFSTHILDLAKDISDEIVLLHKGQIEEVDREIKNNPDFEDRIISLLQAEA</sequence>
<dbReference type="PANTHER" id="PTHR42939">
    <property type="entry name" value="ABC TRANSPORTER ATP-BINDING PROTEIN ALBC-RELATED"/>
    <property type="match status" value="1"/>
</dbReference>
<protein>
    <submittedName>
        <fullName evidence="5">ABC transporter ATP-binding protein</fullName>
    </submittedName>
</protein>
<dbReference type="EMBL" id="PKGS01000006">
    <property type="protein sequence ID" value="PKZ15697.1"/>
    <property type="molecule type" value="Genomic_DNA"/>
</dbReference>